<comment type="caution">
    <text evidence="1">The sequence shown here is derived from an EMBL/GenBank/DDBJ whole genome shotgun (WGS) entry which is preliminary data.</text>
</comment>
<name>A0A370UBV5_9GAMM</name>
<dbReference type="OrthoDB" id="9793351at2"/>
<proteinExistence type="predicted"/>
<sequence>MSLLFEELDSQDSPLGEISLRKRRIPALGDRDIYEVKLGDEFLMSSMFVDAEEALSTLGLAQVEGDKLNVVVGGLGLGYTAVAALADERIAELLVVDAIETVIHWHQQEMVPLGKVLNADPRNRYVLGSFFDLATAPETGFDPQHAGKKFDAILLDIDHSPTEYLNPANAGFYTTANLTLMAEQLVEDGVFAMWSQNPPEDDFSALLSTVFDTVESHLISFDNPFQGGVATNSVYVCKRPIR</sequence>
<accession>A0A370UBV5</accession>
<dbReference type="InterPro" id="IPR029063">
    <property type="entry name" value="SAM-dependent_MTases_sf"/>
</dbReference>
<organism evidence="1 2">
    <name type="scientific">Marinomonas piezotolerans</name>
    <dbReference type="NCBI Taxonomy" id="2213058"/>
    <lineage>
        <taxon>Bacteria</taxon>
        <taxon>Pseudomonadati</taxon>
        <taxon>Pseudomonadota</taxon>
        <taxon>Gammaproteobacteria</taxon>
        <taxon>Oceanospirillales</taxon>
        <taxon>Oceanospirillaceae</taxon>
        <taxon>Marinomonas</taxon>
    </lineage>
</organism>
<evidence type="ECO:0000313" key="1">
    <source>
        <dbReference type="EMBL" id="RDL45175.1"/>
    </source>
</evidence>
<dbReference type="Proteomes" id="UP000254326">
    <property type="component" value="Unassembled WGS sequence"/>
</dbReference>
<dbReference type="SUPFAM" id="SSF53335">
    <property type="entry name" value="S-adenosyl-L-methionine-dependent methyltransferases"/>
    <property type="match status" value="1"/>
</dbReference>
<gene>
    <name evidence="1" type="ORF">DN730_06070</name>
</gene>
<dbReference type="RefSeq" id="WP_115467209.1">
    <property type="nucleotide sequence ID" value="NZ_QKRA01000002.1"/>
</dbReference>
<keyword evidence="2" id="KW-1185">Reference proteome</keyword>
<dbReference type="Gene3D" id="3.40.50.150">
    <property type="entry name" value="Vaccinia Virus protein VP39"/>
    <property type="match status" value="1"/>
</dbReference>
<evidence type="ECO:0000313" key="2">
    <source>
        <dbReference type="Proteomes" id="UP000254326"/>
    </source>
</evidence>
<reference evidence="1 2" key="1">
    <citation type="submission" date="2018-06" db="EMBL/GenBank/DDBJ databases">
        <title>Marinomonas sp. YLB-05 draft genome sequence.</title>
        <authorList>
            <person name="Yu L."/>
            <person name="Tang X."/>
        </authorList>
    </citation>
    <scope>NUCLEOTIDE SEQUENCE [LARGE SCALE GENOMIC DNA]</scope>
    <source>
        <strain evidence="1 2">YLB-05</strain>
    </source>
</reference>
<dbReference type="EMBL" id="QKRA01000002">
    <property type="protein sequence ID" value="RDL45175.1"/>
    <property type="molecule type" value="Genomic_DNA"/>
</dbReference>
<dbReference type="AlphaFoldDB" id="A0A370UBV5"/>
<protein>
    <submittedName>
        <fullName evidence="1">Spermidine synthase</fullName>
    </submittedName>
</protein>